<dbReference type="PANTHER" id="PTHR33495">
    <property type="entry name" value="ANTI-SIGMA FACTOR ANTAGONIST TM_1081-RELATED-RELATED"/>
    <property type="match status" value="1"/>
</dbReference>
<dbReference type="PANTHER" id="PTHR33495:SF2">
    <property type="entry name" value="ANTI-SIGMA FACTOR ANTAGONIST TM_1081-RELATED"/>
    <property type="match status" value="1"/>
</dbReference>
<comment type="caution">
    <text evidence="2">The sequence shown here is derived from an EMBL/GenBank/DDBJ whole genome shotgun (WGS) entry which is preliminary data.</text>
</comment>
<protein>
    <recommendedName>
        <fullName evidence="1">STAS domain-containing protein</fullName>
    </recommendedName>
</protein>
<organism evidence="2 3">
    <name type="scientific">Kitasatospora terrestris</name>
    <dbReference type="NCBI Taxonomy" id="258051"/>
    <lineage>
        <taxon>Bacteria</taxon>
        <taxon>Bacillati</taxon>
        <taxon>Actinomycetota</taxon>
        <taxon>Actinomycetes</taxon>
        <taxon>Kitasatosporales</taxon>
        <taxon>Streptomycetaceae</taxon>
        <taxon>Kitasatospora</taxon>
    </lineage>
</organism>
<name>A0ABP9EPY3_9ACTN</name>
<dbReference type="SUPFAM" id="SSF52091">
    <property type="entry name" value="SpoIIaa-like"/>
    <property type="match status" value="1"/>
</dbReference>
<dbReference type="CDD" id="cd07043">
    <property type="entry name" value="STAS_anti-anti-sigma_factors"/>
    <property type="match status" value="1"/>
</dbReference>
<dbReference type="Proteomes" id="UP001501752">
    <property type="component" value="Unassembled WGS sequence"/>
</dbReference>
<evidence type="ECO:0000259" key="1">
    <source>
        <dbReference type="PROSITE" id="PS50801"/>
    </source>
</evidence>
<dbReference type="EMBL" id="BAABIS010000001">
    <property type="protein sequence ID" value="GAA4883291.1"/>
    <property type="molecule type" value="Genomic_DNA"/>
</dbReference>
<dbReference type="InterPro" id="IPR058548">
    <property type="entry name" value="MlaB-like_STAS"/>
</dbReference>
<dbReference type="Gene3D" id="3.30.750.24">
    <property type="entry name" value="STAS domain"/>
    <property type="match status" value="1"/>
</dbReference>
<dbReference type="PROSITE" id="PS50801">
    <property type="entry name" value="STAS"/>
    <property type="match status" value="1"/>
</dbReference>
<dbReference type="InterPro" id="IPR002645">
    <property type="entry name" value="STAS_dom"/>
</dbReference>
<dbReference type="RefSeq" id="WP_345701369.1">
    <property type="nucleotide sequence ID" value="NZ_BAABIS010000001.1"/>
</dbReference>
<evidence type="ECO:0000313" key="3">
    <source>
        <dbReference type="Proteomes" id="UP001501752"/>
    </source>
</evidence>
<reference evidence="3" key="1">
    <citation type="journal article" date="2019" name="Int. J. Syst. Evol. Microbiol.">
        <title>The Global Catalogue of Microorganisms (GCM) 10K type strain sequencing project: providing services to taxonomists for standard genome sequencing and annotation.</title>
        <authorList>
            <consortium name="The Broad Institute Genomics Platform"/>
            <consortium name="The Broad Institute Genome Sequencing Center for Infectious Disease"/>
            <person name="Wu L."/>
            <person name="Ma J."/>
        </authorList>
    </citation>
    <scope>NUCLEOTIDE SEQUENCE [LARGE SCALE GENOMIC DNA]</scope>
    <source>
        <strain evidence="3">JCM 13006</strain>
    </source>
</reference>
<accession>A0ABP9EPY3</accession>
<evidence type="ECO:0000313" key="2">
    <source>
        <dbReference type="EMBL" id="GAA4883291.1"/>
    </source>
</evidence>
<feature type="domain" description="STAS" evidence="1">
    <location>
        <begin position="14"/>
        <end position="98"/>
    </location>
</feature>
<gene>
    <name evidence="2" type="ORF">GCM10023235_74760</name>
</gene>
<keyword evidence="3" id="KW-1185">Reference proteome</keyword>
<proteinExistence type="predicted"/>
<dbReference type="Pfam" id="PF13466">
    <property type="entry name" value="STAS_2"/>
    <property type="match status" value="1"/>
</dbReference>
<dbReference type="InterPro" id="IPR036513">
    <property type="entry name" value="STAS_dom_sf"/>
</dbReference>
<sequence>MDTVLSTSRCPAPPGMRIVALHGHADLDTAAALARALHQALDTAPVPGTLVVDCSDLTFCSSSGLNELLRARRAANAAGIAFRLAAPSGQVTRLLRVTEADTVFDILAARPLPPDRSVSVEGWV</sequence>